<dbReference type="AlphaFoldDB" id="A0A7X1B2K6"/>
<evidence type="ECO:0000313" key="2">
    <source>
        <dbReference type="Proteomes" id="UP000526501"/>
    </source>
</evidence>
<protein>
    <recommendedName>
        <fullName evidence="3">General secretion pathway protein J</fullName>
    </recommendedName>
</protein>
<organism evidence="1 2">
    <name type="scientific">Pelagicoccus albus</name>
    <dbReference type="NCBI Taxonomy" id="415222"/>
    <lineage>
        <taxon>Bacteria</taxon>
        <taxon>Pseudomonadati</taxon>
        <taxon>Verrucomicrobiota</taxon>
        <taxon>Opitutia</taxon>
        <taxon>Puniceicoccales</taxon>
        <taxon>Pelagicoccaceae</taxon>
        <taxon>Pelagicoccus</taxon>
    </lineage>
</organism>
<keyword evidence="2" id="KW-1185">Reference proteome</keyword>
<sequence>MLEVLLAVALGAFIMTAITTFLFSMAELWGVGSNERLFQKHARGVARFLENSFLKASPPYDATGEDTDPVFWMNWEGDDSESISYLSFELEESPGALIWPDEPLPHVVCSLEFEEGEGLFMLWRSRLEETFDDDPPRRTLISPFVSEIRYHYIEYEEENPEWEIETLPQQEADGTYIMPERIELVFRFKEDEVKRQLILPTIMEGTPIL</sequence>
<dbReference type="Proteomes" id="UP000526501">
    <property type="component" value="Unassembled WGS sequence"/>
</dbReference>
<proteinExistence type="predicted"/>
<dbReference type="EMBL" id="JACHVC010000001">
    <property type="protein sequence ID" value="MBC2604471.1"/>
    <property type="molecule type" value="Genomic_DNA"/>
</dbReference>
<reference evidence="1 2" key="1">
    <citation type="submission" date="2020-07" db="EMBL/GenBank/DDBJ databases">
        <authorList>
            <person name="Feng X."/>
        </authorList>
    </citation>
    <scope>NUCLEOTIDE SEQUENCE [LARGE SCALE GENOMIC DNA]</scope>
    <source>
        <strain evidence="1 2">JCM23202</strain>
    </source>
</reference>
<evidence type="ECO:0008006" key="3">
    <source>
        <dbReference type="Google" id="ProtNLM"/>
    </source>
</evidence>
<accession>A0A7X1B2K6</accession>
<gene>
    <name evidence="1" type="ORF">H5P27_00205</name>
</gene>
<name>A0A7X1B2K6_9BACT</name>
<evidence type="ECO:0000313" key="1">
    <source>
        <dbReference type="EMBL" id="MBC2604471.1"/>
    </source>
</evidence>
<comment type="caution">
    <text evidence="1">The sequence shown here is derived from an EMBL/GenBank/DDBJ whole genome shotgun (WGS) entry which is preliminary data.</text>
</comment>